<organism evidence="3 4">
    <name type="scientific">Lucifera butyrica</name>
    <dbReference type="NCBI Taxonomy" id="1351585"/>
    <lineage>
        <taxon>Bacteria</taxon>
        <taxon>Bacillati</taxon>
        <taxon>Bacillota</taxon>
        <taxon>Negativicutes</taxon>
        <taxon>Veillonellales</taxon>
        <taxon>Veillonellaceae</taxon>
        <taxon>Lucifera</taxon>
    </lineage>
</organism>
<gene>
    <name evidence="3" type="ORF">LUCI_3246</name>
</gene>
<dbReference type="AlphaFoldDB" id="A0A498R9C3"/>
<feature type="region of interest" description="Disordered" evidence="2">
    <location>
        <begin position="1"/>
        <end position="41"/>
    </location>
</feature>
<feature type="compositionally biased region" description="Polar residues" evidence="2">
    <location>
        <begin position="80"/>
        <end position="89"/>
    </location>
</feature>
<feature type="coiled-coil region" evidence="1">
    <location>
        <begin position="195"/>
        <end position="222"/>
    </location>
</feature>
<feature type="region of interest" description="Disordered" evidence="2">
    <location>
        <begin position="80"/>
        <end position="137"/>
    </location>
</feature>
<reference evidence="3 4" key="1">
    <citation type="submission" date="2018-06" db="EMBL/GenBank/DDBJ databases">
        <authorList>
            <person name="Strepis N."/>
        </authorList>
    </citation>
    <scope>NUCLEOTIDE SEQUENCE [LARGE SCALE GENOMIC DNA]</scope>
    <source>
        <strain evidence="3">LUCI</strain>
    </source>
</reference>
<feature type="compositionally biased region" description="Low complexity" evidence="2">
    <location>
        <begin position="120"/>
        <end position="137"/>
    </location>
</feature>
<feature type="compositionally biased region" description="Polar residues" evidence="2">
    <location>
        <begin position="25"/>
        <end position="40"/>
    </location>
</feature>
<evidence type="ECO:0000313" key="4">
    <source>
        <dbReference type="Proteomes" id="UP000277811"/>
    </source>
</evidence>
<dbReference type="OrthoDB" id="1685273at2"/>
<sequence>MTRHTFKGNRNYDRRYDEEYGSDVSHGSQHSNSRTTNVRTENMIADMAKGFVEAQAKITDGSRTDHEEKILQALSEISSQLQGMQQQMKGSVPKGNKTGDQSAGGGGEQDNSQGMQAPDSTNSTDQMNNSTNNSNNNNAIAEELKSVFSTLLQGTGQQTMNNNPSQAPDKQKSADSNPSMKNMTQIISQAQYELANELETSLNKLKQVIRESERVANKISNLLGKEKQQ</sequence>
<evidence type="ECO:0000256" key="2">
    <source>
        <dbReference type="SAM" id="MobiDB-lite"/>
    </source>
</evidence>
<evidence type="ECO:0000313" key="3">
    <source>
        <dbReference type="EMBL" id="VBB07981.1"/>
    </source>
</evidence>
<keyword evidence="1" id="KW-0175">Coiled coil</keyword>
<dbReference type="EMBL" id="UPPP01000083">
    <property type="protein sequence ID" value="VBB07981.1"/>
    <property type="molecule type" value="Genomic_DNA"/>
</dbReference>
<proteinExistence type="predicted"/>
<evidence type="ECO:0000256" key="1">
    <source>
        <dbReference type="SAM" id="Coils"/>
    </source>
</evidence>
<keyword evidence="4" id="KW-1185">Reference proteome</keyword>
<dbReference type="RefSeq" id="WP_122628900.1">
    <property type="nucleotide sequence ID" value="NZ_UPPP01000083.1"/>
</dbReference>
<name>A0A498R9C3_9FIRM</name>
<feature type="compositionally biased region" description="Polar residues" evidence="2">
    <location>
        <begin position="109"/>
        <end position="119"/>
    </location>
</feature>
<dbReference type="Proteomes" id="UP000277811">
    <property type="component" value="Unassembled WGS sequence"/>
</dbReference>
<protein>
    <submittedName>
        <fullName evidence="3">Uncharacterized protein</fullName>
    </submittedName>
</protein>
<accession>A0A498R9C3</accession>
<feature type="region of interest" description="Disordered" evidence="2">
    <location>
        <begin position="155"/>
        <end position="181"/>
    </location>
</feature>